<dbReference type="FunFam" id="3.80.10.10:FF:000213">
    <property type="entry name" value="Tyrosine-sulfated glycopeptide receptor 1"/>
    <property type="match status" value="1"/>
</dbReference>
<dbReference type="FunFam" id="3.80.10.10:FF:001347">
    <property type="entry name" value="LRR receptor-like serine/threonine-protein kinase GSO2"/>
    <property type="match status" value="1"/>
</dbReference>
<keyword evidence="10" id="KW-0675">Receptor</keyword>
<keyword evidence="3" id="KW-1003">Cell membrane</keyword>
<dbReference type="PANTHER" id="PTHR48063">
    <property type="entry name" value="LRR RECEPTOR-LIKE KINASE"/>
    <property type="match status" value="1"/>
</dbReference>
<dbReference type="InterPro" id="IPR003591">
    <property type="entry name" value="Leu-rich_rpt_typical-subtyp"/>
</dbReference>
<dbReference type="FunFam" id="3.80.10.10:FF:000111">
    <property type="entry name" value="LRR receptor-like serine/threonine-protein kinase ERECTA"/>
    <property type="match status" value="1"/>
</dbReference>
<keyword evidence="7" id="KW-0677">Repeat</keyword>
<evidence type="ECO:0000313" key="15">
    <source>
        <dbReference type="Proteomes" id="UP000790787"/>
    </source>
</evidence>
<dbReference type="Proteomes" id="UP000790787">
    <property type="component" value="Chromosome 22"/>
</dbReference>
<dbReference type="OrthoDB" id="1600340at2759"/>
<sequence>MERLQVYILFVVILHSIAVEFACEGQTVVTSCSANDHEALLDFKNGLNDPENRLSSWQGRDCCKWRGVRCSNTTGSVIKIDLHNPFPVNSADVTRYGFWNLSGEIRPSLLKIQSLQYLDLSLNTFGGIPIPRFVGSLKNLEYLNLSKAGFFGTIPPTLGNLSHLQYLDVSSEFSALTVENFQWVTHLVSLKHLGMNQVDLSMVGSSWLEMLNQLLHLTVLRLSSCGLFGSISYLTPVNFTSLAFIDLSFNSFNSMFPSWLANISSLEHIDLSNSGLRGRIPLSISEIPRLRYLNLALNKNLSANCHELFSGSWKQIEVLDLGSNKLHGKVPRSIGNMTHLTHFNLLLNNIEGGIPSTIGGLCKLINFDLSGNNLTGSLPEILEGAEKCDSKRPLPSLMYLKLSINGLVGKIPEWLGQLKNLQQLGLASNFFDGPIPASLGTLQNLTNLGLSGNQLTGTLPESFGQLSELSVLDVSSNFLIGTLSEVHFKNLSKVKILDLSSNSFTLNVNPNWIPPFQIRNLDMGSCHLGPSFPTWLKSQKELKFLDISNASISDSIPGWFWDISSNLSLLNCSFNQLNGNLPNPLPIFPFADIDLSSNLFKGTILLPTVPIELLDLSNNKFQGLIPQNISEVMPDLIFLSLSGNEIAGEIPATIGMMTLLQVIDLSNNKLTGNIPSSIGECSYLKALDLGNNNLFGLISSSLGQLRQLQSLHLNDNKFSGGIPFSFKNLSSLETLDLGNNRLSGNIPSWISDGFPNLRILRLRSNSFSGELPLGMSNLSSLQVLDLAENNLTGTVPTSVGDLKAMVQEQKVNEYLLYGKYRGLYYEESLRVNLKNQFQKYTKTLSLLISIDLSRNNLYGALPVEMTKLHGLVVLNLSGNQIIGQIPENISSLRQLASLDLSSNKLSGFIPSSMELMSFLSYLNFSNNNLSGMVPYKGQMTTFTESAFEGNPHLCGAPLLVLCQNGNSNDTAVLENDSSDEFPDKWFYVSVGLGFLAGILVPYCILLVRKPWKRAYFSFLDRVIDRFVSIGSNRIAGNRVTSSRRSGPSARFSF</sequence>
<dbReference type="InterPro" id="IPR046956">
    <property type="entry name" value="RLP23-like"/>
</dbReference>
<feature type="transmembrane region" description="Helical" evidence="12">
    <location>
        <begin position="985"/>
        <end position="1007"/>
    </location>
</feature>
<keyword evidence="11" id="KW-0325">Glycoprotein</keyword>
<accession>A0A1S4DA55</accession>
<dbReference type="Pfam" id="PF13855">
    <property type="entry name" value="LRR_8"/>
    <property type="match status" value="2"/>
</dbReference>
<dbReference type="PRINTS" id="PR00019">
    <property type="entry name" value="LEURICHRPT"/>
</dbReference>
<organism evidence="15 16">
    <name type="scientific">Nicotiana tabacum</name>
    <name type="common">Common tobacco</name>
    <dbReference type="NCBI Taxonomy" id="4097"/>
    <lineage>
        <taxon>Eukaryota</taxon>
        <taxon>Viridiplantae</taxon>
        <taxon>Streptophyta</taxon>
        <taxon>Embryophyta</taxon>
        <taxon>Tracheophyta</taxon>
        <taxon>Spermatophyta</taxon>
        <taxon>Magnoliopsida</taxon>
        <taxon>eudicotyledons</taxon>
        <taxon>Gunneridae</taxon>
        <taxon>Pentapetalae</taxon>
        <taxon>asterids</taxon>
        <taxon>lamiids</taxon>
        <taxon>Solanales</taxon>
        <taxon>Solanaceae</taxon>
        <taxon>Nicotianoideae</taxon>
        <taxon>Nicotianeae</taxon>
        <taxon>Nicotiana</taxon>
    </lineage>
</organism>
<keyword evidence="5 12" id="KW-0812">Transmembrane</keyword>
<proteinExistence type="inferred from homology"/>
<evidence type="ECO:0000256" key="5">
    <source>
        <dbReference type="ARBA" id="ARBA00022692"/>
    </source>
</evidence>
<comment type="similarity">
    <text evidence="2">Belongs to the RLP family.</text>
</comment>
<dbReference type="SMART" id="SM00365">
    <property type="entry name" value="LRR_SD22"/>
    <property type="match status" value="5"/>
</dbReference>
<keyword evidence="9 12" id="KW-0472">Membrane</keyword>
<dbReference type="SMR" id="A0A1S4DA55"/>
<dbReference type="KEGG" id="nta:107827601"/>
<evidence type="ECO:0000256" key="9">
    <source>
        <dbReference type="ARBA" id="ARBA00023136"/>
    </source>
</evidence>
<evidence type="ECO:0000256" key="4">
    <source>
        <dbReference type="ARBA" id="ARBA00022614"/>
    </source>
</evidence>
<keyword evidence="15" id="KW-1185">Reference proteome</keyword>
<reference evidence="15" key="1">
    <citation type="journal article" date="2014" name="Nat. Commun.">
        <title>The tobacco genome sequence and its comparison with those of tomato and potato.</title>
        <authorList>
            <person name="Sierro N."/>
            <person name="Battey J.N."/>
            <person name="Ouadi S."/>
            <person name="Bakaher N."/>
            <person name="Bovet L."/>
            <person name="Willig A."/>
            <person name="Goepfert S."/>
            <person name="Peitsch M.C."/>
            <person name="Ivanov N.V."/>
        </authorList>
    </citation>
    <scope>NUCLEOTIDE SEQUENCE [LARGE SCALE GENOMIC DNA]</scope>
</reference>
<dbReference type="InterPro" id="IPR001611">
    <property type="entry name" value="Leu-rich_rpt"/>
</dbReference>
<feature type="signal peptide" evidence="13">
    <location>
        <begin position="1"/>
        <end position="22"/>
    </location>
</feature>
<evidence type="ECO:0000313" key="16">
    <source>
        <dbReference type="RefSeq" id="XP_016510253.1"/>
    </source>
</evidence>
<dbReference type="PaxDb" id="4097-A0A1S4DA55"/>
<evidence type="ECO:0000256" key="6">
    <source>
        <dbReference type="ARBA" id="ARBA00022729"/>
    </source>
</evidence>
<dbReference type="Pfam" id="PF08263">
    <property type="entry name" value="LRRNT_2"/>
    <property type="match status" value="1"/>
</dbReference>
<reference evidence="16" key="2">
    <citation type="submission" date="2025-08" db="UniProtKB">
        <authorList>
            <consortium name="RefSeq"/>
        </authorList>
    </citation>
    <scope>IDENTIFICATION</scope>
    <source>
        <tissue evidence="16">Leaf</tissue>
    </source>
</reference>
<dbReference type="FunFam" id="3.80.10.10:FF:000383">
    <property type="entry name" value="Leucine-rich repeat receptor protein kinase EMS1"/>
    <property type="match status" value="1"/>
</dbReference>
<evidence type="ECO:0000256" key="7">
    <source>
        <dbReference type="ARBA" id="ARBA00022737"/>
    </source>
</evidence>
<dbReference type="AlphaFoldDB" id="A0A1S4DA55"/>
<evidence type="ECO:0000256" key="11">
    <source>
        <dbReference type="ARBA" id="ARBA00023180"/>
    </source>
</evidence>
<feature type="domain" description="Leucine-rich repeat-containing N-terminal plant-type" evidence="14">
    <location>
        <begin position="34"/>
        <end position="71"/>
    </location>
</feature>
<dbReference type="RefSeq" id="XP_016510253.1">
    <property type="nucleotide sequence ID" value="XM_016654767.1"/>
</dbReference>
<dbReference type="GO" id="GO:0005886">
    <property type="term" value="C:plasma membrane"/>
    <property type="evidence" value="ECO:0007669"/>
    <property type="project" value="UniProtKB-SubCell"/>
</dbReference>
<name>A0A1S4DA55_TOBAC</name>
<keyword evidence="8 12" id="KW-1133">Transmembrane helix</keyword>
<dbReference type="OMA" id="HEQSFHG"/>
<evidence type="ECO:0000256" key="10">
    <source>
        <dbReference type="ARBA" id="ARBA00023170"/>
    </source>
</evidence>
<keyword evidence="6 13" id="KW-0732">Signal</keyword>
<dbReference type="GO" id="GO:0051707">
    <property type="term" value="P:response to other organism"/>
    <property type="evidence" value="ECO:0007669"/>
    <property type="project" value="UniProtKB-ARBA"/>
</dbReference>
<feature type="chain" id="PRO_5010284793" evidence="13">
    <location>
        <begin position="23"/>
        <end position="1053"/>
    </location>
</feature>
<evidence type="ECO:0000259" key="14">
    <source>
        <dbReference type="Pfam" id="PF08263"/>
    </source>
</evidence>
<evidence type="ECO:0000256" key="1">
    <source>
        <dbReference type="ARBA" id="ARBA00004251"/>
    </source>
</evidence>
<dbReference type="SMART" id="SM00369">
    <property type="entry name" value="LRR_TYP"/>
    <property type="match status" value="11"/>
</dbReference>
<evidence type="ECO:0000256" key="13">
    <source>
        <dbReference type="SAM" id="SignalP"/>
    </source>
</evidence>
<dbReference type="PANTHER" id="PTHR48063:SF16">
    <property type="entry name" value="LRR RECEPTOR-LIKE SERINE_THREONINE-PROTEIN KINASE GSO1"/>
    <property type="match status" value="1"/>
</dbReference>
<dbReference type="GeneID" id="107827601"/>
<dbReference type="SUPFAM" id="SSF52058">
    <property type="entry name" value="L domain-like"/>
    <property type="match status" value="3"/>
</dbReference>
<dbReference type="SUPFAM" id="SSF52047">
    <property type="entry name" value="RNI-like"/>
    <property type="match status" value="1"/>
</dbReference>
<gene>
    <name evidence="16" type="primary">LOC107827601</name>
</gene>
<evidence type="ECO:0000256" key="3">
    <source>
        <dbReference type="ARBA" id="ARBA00022475"/>
    </source>
</evidence>
<evidence type="ECO:0000256" key="8">
    <source>
        <dbReference type="ARBA" id="ARBA00022989"/>
    </source>
</evidence>
<dbReference type="GO" id="GO:0006952">
    <property type="term" value="P:defense response"/>
    <property type="evidence" value="ECO:0007669"/>
    <property type="project" value="UniProtKB-ARBA"/>
</dbReference>
<dbReference type="InterPro" id="IPR013210">
    <property type="entry name" value="LRR_N_plant-typ"/>
</dbReference>
<dbReference type="FunFam" id="3.80.10.10:FF:000095">
    <property type="entry name" value="LRR receptor-like serine/threonine-protein kinase GSO1"/>
    <property type="match status" value="1"/>
</dbReference>
<dbReference type="InterPro" id="IPR032675">
    <property type="entry name" value="LRR_dom_sf"/>
</dbReference>
<dbReference type="Pfam" id="PF00560">
    <property type="entry name" value="LRR_1"/>
    <property type="match status" value="9"/>
</dbReference>
<evidence type="ECO:0000256" key="2">
    <source>
        <dbReference type="ARBA" id="ARBA00009592"/>
    </source>
</evidence>
<dbReference type="Gene3D" id="3.80.10.10">
    <property type="entry name" value="Ribonuclease Inhibitor"/>
    <property type="match status" value="4"/>
</dbReference>
<keyword evidence="4" id="KW-0433">Leucine-rich repeat</keyword>
<evidence type="ECO:0000256" key="12">
    <source>
        <dbReference type="SAM" id="Phobius"/>
    </source>
</evidence>
<protein>
    <submittedName>
        <fullName evidence="16">LRR receptor-like serine/threonine-protein kinase FLS2</fullName>
    </submittedName>
    <submittedName>
        <fullName evidence="16">Receptor-like protein EIX2</fullName>
    </submittedName>
</protein>
<comment type="subcellular location">
    <subcellularLocation>
        <location evidence="1">Cell membrane</location>
        <topology evidence="1">Single-pass type I membrane protein</topology>
    </subcellularLocation>
</comment>
<dbReference type="RefSeq" id="XP_016510253.1">
    <property type="nucleotide sequence ID" value="XM_016654767.2"/>
</dbReference>